<dbReference type="PANTHER" id="PTHR13872">
    <property type="entry name" value="DOLICHYL-DIPHOSPHOOLIGOSACCHARIDE--PROTEIN GLYCOSYLTRANSFERASE SUBUNIT"/>
    <property type="match status" value="1"/>
</dbReference>
<dbReference type="InterPro" id="IPR041154">
    <property type="entry name" value="AglB_P1"/>
</dbReference>
<dbReference type="Gene3D" id="2.60.40.3390">
    <property type="match status" value="1"/>
</dbReference>
<dbReference type="InterPro" id="IPR003674">
    <property type="entry name" value="Oligo_trans_STT3"/>
</dbReference>
<evidence type="ECO:0000256" key="1">
    <source>
        <dbReference type="ARBA" id="ARBA00001936"/>
    </source>
</evidence>
<evidence type="ECO:0000256" key="8">
    <source>
        <dbReference type="ARBA" id="ARBA00022692"/>
    </source>
</evidence>
<evidence type="ECO:0000256" key="6">
    <source>
        <dbReference type="ARBA" id="ARBA00022676"/>
    </source>
</evidence>
<dbReference type="Pfam" id="PF22627">
    <property type="entry name" value="AglB_core-like"/>
    <property type="match status" value="1"/>
</dbReference>
<evidence type="ECO:0000256" key="10">
    <source>
        <dbReference type="ARBA" id="ARBA00022842"/>
    </source>
</evidence>
<feature type="domain" description="Archaeal glycosylation protein B peripheral" evidence="14">
    <location>
        <begin position="198"/>
        <end position="286"/>
    </location>
</feature>
<feature type="domain" description="AglB-like core" evidence="15">
    <location>
        <begin position="20"/>
        <end position="110"/>
    </location>
</feature>
<dbReference type="Gene3D" id="3.40.50.12610">
    <property type="match status" value="1"/>
</dbReference>
<comment type="similarity">
    <text evidence="5">Belongs to the STT3 family.</text>
</comment>
<keyword evidence="9" id="KW-0479">Metal-binding</keyword>
<evidence type="ECO:0000256" key="7">
    <source>
        <dbReference type="ARBA" id="ARBA00022679"/>
    </source>
</evidence>
<dbReference type="UniPathway" id="UPA00378"/>
<keyword evidence="10" id="KW-0460">Magnesium</keyword>
<evidence type="ECO:0000256" key="5">
    <source>
        <dbReference type="ARBA" id="ARBA00010810"/>
    </source>
</evidence>
<evidence type="ECO:0000256" key="12">
    <source>
        <dbReference type="ARBA" id="ARBA00023136"/>
    </source>
</evidence>
<reference evidence="16" key="1">
    <citation type="submission" date="2019-08" db="EMBL/GenBank/DDBJ databases">
        <authorList>
            <person name="Kucharzyk K."/>
            <person name="Murdoch R.W."/>
            <person name="Higgins S."/>
            <person name="Loffler F."/>
        </authorList>
    </citation>
    <scope>NUCLEOTIDE SEQUENCE</scope>
</reference>
<evidence type="ECO:0000256" key="2">
    <source>
        <dbReference type="ARBA" id="ARBA00001946"/>
    </source>
</evidence>
<evidence type="ECO:0000259" key="15">
    <source>
        <dbReference type="Pfam" id="PF22627"/>
    </source>
</evidence>
<evidence type="ECO:0000313" key="16">
    <source>
        <dbReference type="EMBL" id="MPM77167.1"/>
    </source>
</evidence>
<evidence type="ECO:0000259" key="14">
    <source>
        <dbReference type="Pfam" id="PF18079"/>
    </source>
</evidence>
<evidence type="ECO:0000256" key="3">
    <source>
        <dbReference type="ARBA" id="ARBA00004127"/>
    </source>
</evidence>
<keyword evidence="11" id="KW-1133">Transmembrane helix</keyword>
<evidence type="ECO:0000256" key="4">
    <source>
        <dbReference type="ARBA" id="ARBA00004922"/>
    </source>
</evidence>
<evidence type="ECO:0000256" key="9">
    <source>
        <dbReference type="ARBA" id="ARBA00022723"/>
    </source>
</evidence>
<gene>
    <name evidence="16" type="ORF">SDC9_124167</name>
</gene>
<dbReference type="AlphaFoldDB" id="A0A645CJN9"/>
<comment type="cofactor">
    <cofactor evidence="1">
        <name>Mn(2+)</name>
        <dbReference type="ChEBI" id="CHEBI:29035"/>
    </cofactor>
</comment>
<keyword evidence="7" id="KW-0808">Transferase</keyword>
<comment type="pathway">
    <text evidence="4">Protein modification; protein glycosylation.</text>
</comment>
<dbReference type="InterPro" id="IPR054479">
    <property type="entry name" value="AglB-like_core"/>
</dbReference>
<protein>
    <submittedName>
        <fullName evidence="16">Uncharacterized protein</fullName>
    </submittedName>
</protein>
<keyword evidence="12" id="KW-0472">Membrane</keyword>
<proteinExistence type="inferred from homology"/>
<accession>A0A645CJN9</accession>
<dbReference type="GO" id="GO:0004576">
    <property type="term" value="F:oligosaccharyl transferase activity"/>
    <property type="evidence" value="ECO:0007669"/>
    <property type="project" value="InterPro"/>
</dbReference>
<organism evidence="16">
    <name type="scientific">bioreactor metagenome</name>
    <dbReference type="NCBI Taxonomy" id="1076179"/>
    <lineage>
        <taxon>unclassified sequences</taxon>
        <taxon>metagenomes</taxon>
        <taxon>ecological metagenomes</taxon>
    </lineage>
</organism>
<comment type="subcellular location">
    <subcellularLocation>
        <location evidence="3">Endomembrane system</location>
        <topology evidence="3">Multi-pass membrane protein</topology>
    </subcellularLocation>
</comment>
<sequence>MPSIWICAAYATDAVSVGPEWQDSLEWLKTSTPETSYYLEPSQTPEYGVLSWWDYGNWIIYVGQRPAVSNNFQTGVEDSSRFFITDSEKEAKTIVEKLNVKYVITDTYMAEGKFSSIAEIAGKEIGDYYDVKTVTESTGIRTVATPKQSLLQTEVYKLHKLDGTSLSNFRLVHESAVNSTENESSNENTVKVFEYVKGATLSGSVSPNETVMATLQLESNTGRKFAYQKGDVADENGLFEITVSYPTESSGNGVHSTSAYSLTAGENSTVGEVKVTEDDVLNGNRIEVNIPGVK</sequence>
<evidence type="ECO:0000256" key="13">
    <source>
        <dbReference type="ARBA" id="ARBA00023211"/>
    </source>
</evidence>
<dbReference type="EMBL" id="VSSQ01027759">
    <property type="protein sequence ID" value="MPM77167.1"/>
    <property type="molecule type" value="Genomic_DNA"/>
</dbReference>
<keyword evidence="8" id="KW-0812">Transmembrane</keyword>
<dbReference type="GO" id="GO:0012505">
    <property type="term" value="C:endomembrane system"/>
    <property type="evidence" value="ECO:0007669"/>
    <property type="project" value="UniProtKB-SubCell"/>
</dbReference>
<dbReference type="PANTHER" id="PTHR13872:SF1">
    <property type="entry name" value="DOLICHYL-DIPHOSPHOOLIGOSACCHARIDE--PROTEIN GLYCOSYLTRANSFERASE SUBUNIT STT3B"/>
    <property type="match status" value="1"/>
</dbReference>
<keyword evidence="6" id="KW-0328">Glycosyltransferase</keyword>
<name>A0A645CJN9_9ZZZZ</name>
<comment type="cofactor">
    <cofactor evidence="2">
        <name>Mg(2+)</name>
        <dbReference type="ChEBI" id="CHEBI:18420"/>
    </cofactor>
</comment>
<comment type="caution">
    <text evidence="16">The sequence shown here is derived from an EMBL/GenBank/DDBJ whole genome shotgun (WGS) entry which is preliminary data.</text>
</comment>
<dbReference type="GO" id="GO:0046872">
    <property type="term" value="F:metal ion binding"/>
    <property type="evidence" value="ECO:0007669"/>
    <property type="project" value="UniProtKB-KW"/>
</dbReference>
<keyword evidence="13" id="KW-0464">Manganese</keyword>
<dbReference type="Pfam" id="PF18079">
    <property type="entry name" value="AglB_L1"/>
    <property type="match status" value="1"/>
</dbReference>
<dbReference type="GO" id="GO:0016020">
    <property type="term" value="C:membrane"/>
    <property type="evidence" value="ECO:0007669"/>
    <property type="project" value="InterPro"/>
</dbReference>
<evidence type="ECO:0000256" key="11">
    <source>
        <dbReference type="ARBA" id="ARBA00022989"/>
    </source>
</evidence>